<dbReference type="AlphaFoldDB" id="A0A2M3ZTU4"/>
<feature type="compositionally biased region" description="Basic and acidic residues" evidence="1">
    <location>
        <begin position="72"/>
        <end position="81"/>
    </location>
</feature>
<reference evidence="3" key="1">
    <citation type="submission" date="2018-01" db="EMBL/GenBank/DDBJ databases">
        <title>An insight into the sialome of Amazonian anophelines.</title>
        <authorList>
            <person name="Ribeiro J.M."/>
            <person name="Scarpassa V."/>
            <person name="Calvo E."/>
        </authorList>
    </citation>
    <scope>NUCLEOTIDE SEQUENCE</scope>
    <source>
        <tissue evidence="3">Salivary glands</tissue>
    </source>
</reference>
<evidence type="ECO:0000256" key="2">
    <source>
        <dbReference type="SAM" id="SignalP"/>
    </source>
</evidence>
<feature type="signal peptide" evidence="2">
    <location>
        <begin position="1"/>
        <end position="17"/>
    </location>
</feature>
<feature type="chain" id="PRO_5014928089" evidence="2">
    <location>
        <begin position="18"/>
        <end position="91"/>
    </location>
</feature>
<feature type="region of interest" description="Disordered" evidence="1">
    <location>
        <begin position="72"/>
        <end position="91"/>
    </location>
</feature>
<protein>
    <submittedName>
        <fullName evidence="3">Putative secreted peptide</fullName>
    </submittedName>
</protein>
<dbReference type="EMBL" id="GGFM01011161">
    <property type="protein sequence ID" value="MBW31912.1"/>
    <property type="molecule type" value="Transcribed_RNA"/>
</dbReference>
<evidence type="ECO:0000256" key="1">
    <source>
        <dbReference type="SAM" id="MobiDB-lite"/>
    </source>
</evidence>
<name>A0A2M3ZTU4_9DIPT</name>
<sequence>MSCFVLALHMLQALSLSLPLSLPLHLSFTWSLFCYHPSSSSLLSSSSLSPVLPFSVIDHSSIIEFSLHTETGERNGTERKHTNSGQIQLLI</sequence>
<evidence type="ECO:0000313" key="3">
    <source>
        <dbReference type="EMBL" id="MBW31912.1"/>
    </source>
</evidence>
<organism evidence="3">
    <name type="scientific">Anopheles braziliensis</name>
    <dbReference type="NCBI Taxonomy" id="58242"/>
    <lineage>
        <taxon>Eukaryota</taxon>
        <taxon>Metazoa</taxon>
        <taxon>Ecdysozoa</taxon>
        <taxon>Arthropoda</taxon>
        <taxon>Hexapoda</taxon>
        <taxon>Insecta</taxon>
        <taxon>Pterygota</taxon>
        <taxon>Neoptera</taxon>
        <taxon>Endopterygota</taxon>
        <taxon>Diptera</taxon>
        <taxon>Nematocera</taxon>
        <taxon>Culicoidea</taxon>
        <taxon>Culicidae</taxon>
        <taxon>Anophelinae</taxon>
        <taxon>Anopheles</taxon>
    </lineage>
</organism>
<keyword evidence="2" id="KW-0732">Signal</keyword>
<proteinExistence type="predicted"/>
<accession>A0A2M3ZTU4</accession>